<dbReference type="SMART" id="SM00895">
    <property type="entry name" value="FCD"/>
    <property type="match status" value="1"/>
</dbReference>
<accession>A0ABU1F417</accession>
<dbReference type="SUPFAM" id="SSF46785">
    <property type="entry name" value="Winged helix' DNA-binding domain"/>
    <property type="match status" value="1"/>
</dbReference>
<dbReference type="PANTHER" id="PTHR43537:SF49">
    <property type="entry name" value="TRANSCRIPTIONAL REGULATORY PROTEIN"/>
    <property type="match status" value="1"/>
</dbReference>
<dbReference type="InterPro" id="IPR000524">
    <property type="entry name" value="Tscrpt_reg_HTH_GntR"/>
</dbReference>
<dbReference type="InterPro" id="IPR036388">
    <property type="entry name" value="WH-like_DNA-bd_sf"/>
</dbReference>
<feature type="domain" description="HTH gntR-type" evidence="4">
    <location>
        <begin position="7"/>
        <end position="74"/>
    </location>
</feature>
<organism evidence="5 6">
    <name type="scientific">Ruixingdingia sedimenti</name>
    <dbReference type="NCBI Taxonomy" id="3073604"/>
    <lineage>
        <taxon>Bacteria</taxon>
        <taxon>Pseudomonadati</taxon>
        <taxon>Pseudomonadota</taxon>
        <taxon>Alphaproteobacteria</taxon>
        <taxon>Rhodobacterales</taxon>
        <taxon>Paracoccaceae</taxon>
        <taxon>Ruixingdingia</taxon>
    </lineage>
</organism>
<evidence type="ECO:0000259" key="4">
    <source>
        <dbReference type="PROSITE" id="PS50949"/>
    </source>
</evidence>
<evidence type="ECO:0000256" key="3">
    <source>
        <dbReference type="ARBA" id="ARBA00023163"/>
    </source>
</evidence>
<dbReference type="EMBL" id="JAVKPH010000002">
    <property type="protein sequence ID" value="MDR5651615.1"/>
    <property type="molecule type" value="Genomic_DNA"/>
</dbReference>
<evidence type="ECO:0000256" key="1">
    <source>
        <dbReference type="ARBA" id="ARBA00023015"/>
    </source>
</evidence>
<sequence length="228" mass="25307">MKPTRNSQGVTEIVAFVKQNIIFGRMRPRERLIEEDLTSQFGASRHVVRAAMVELEQMGLVTRRPNKGATVRDFSVAEVEQIYDTRALLQTEAARRIPMPAAPGLIDELERVHADYCAAHDAGNLQRVCALNNQFHRTIWDACGNGSLVGLIDRLWTETLGIRCYGIGDPALLRLARAEHGEMIALLRKGDRAAFVDLSIRHMQPSLEAYKRAHGGWNAANPPEGSAA</sequence>
<comment type="caution">
    <text evidence="5">The sequence shown here is derived from an EMBL/GenBank/DDBJ whole genome shotgun (WGS) entry which is preliminary data.</text>
</comment>
<dbReference type="InterPro" id="IPR011711">
    <property type="entry name" value="GntR_C"/>
</dbReference>
<keyword evidence="2" id="KW-0238">DNA-binding</keyword>
<keyword evidence="3" id="KW-0804">Transcription</keyword>
<keyword evidence="6" id="KW-1185">Reference proteome</keyword>
<keyword evidence="1" id="KW-0805">Transcription regulation</keyword>
<dbReference type="PROSITE" id="PS50949">
    <property type="entry name" value="HTH_GNTR"/>
    <property type="match status" value="1"/>
</dbReference>
<dbReference type="SUPFAM" id="SSF48008">
    <property type="entry name" value="GntR ligand-binding domain-like"/>
    <property type="match status" value="1"/>
</dbReference>
<reference evidence="5 6" key="1">
    <citation type="submission" date="2023-09" db="EMBL/GenBank/DDBJ databases">
        <title>Xinfangfangia sedmenti sp. nov., isolated the sedment.</title>
        <authorList>
            <person name="Xu L."/>
        </authorList>
    </citation>
    <scope>NUCLEOTIDE SEQUENCE [LARGE SCALE GENOMIC DNA]</scope>
    <source>
        <strain evidence="5 6">LG-4</strain>
    </source>
</reference>
<evidence type="ECO:0000313" key="6">
    <source>
        <dbReference type="Proteomes" id="UP001247754"/>
    </source>
</evidence>
<dbReference type="Gene3D" id="1.20.120.530">
    <property type="entry name" value="GntR ligand-binding domain-like"/>
    <property type="match status" value="1"/>
</dbReference>
<dbReference type="CDD" id="cd07377">
    <property type="entry name" value="WHTH_GntR"/>
    <property type="match status" value="1"/>
</dbReference>
<evidence type="ECO:0000313" key="5">
    <source>
        <dbReference type="EMBL" id="MDR5651615.1"/>
    </source>
</evidence>
<dbReference type="Pfam" id="PF07729">
    <property type="entry name" value="FCD"/>
    <property type="match status" value="1"/>
</dbReference>
<dbReference type="Pfam" id="PF00392">
    <property type="entry name" value="GntR"/>
    <property type="match status" value="1"/>
</dbReference>
<proteinExistence type="predicted"/>
<gene>
    <name evidence="5" type="ORF">RGD00_03295</name>
</gene>
<protein>
    <submittedName>
        <fullName evidence="5">GntR family transcriptional regulator</fullName>
    </submittedName>
</protein>
<name>A0ABU1F417_9RHOB</name>
<dbReference type="PANTHER" id="PTHR43537">
    <property type="entry name" value="TRANSCRIPTIONAL REGULATOR, GNTR FAMILY"/>
    <property type="match status" value="1"/>
</dbReference>
<dbReference type="InterPro" id="IPR036390">
    <property type="entry name" value="WH_DNA-bd_sf"/>
</dbReference>
<evidence type="ECO:0000256" key="2">
    <source>
        <dbReference type="ARBA" id="ARBA00023125"/>
    </source>
</evidence>
<dbReference type="InterPro" id="IPR008920">
    <property type="entry name" value="TF_FadR/GntR_C"/>
</dbReference>
<dbReference type="RefSeq" id="WP_310455843.1">
    <property type="nucleotide sequence ID" value="NZ_JAVKPH010000002.1"/>
</dbReference>
<dbReference type="Gene3D" id="1.10.10.10">
    <property type="entry name" value="Winged helix-like DNA-binding domain superfamily/Winged helix DNA-binding domain"/>
    <property type="match status" value="1"/>
</dbReference>
<dbReference type="SMART" id="SM00345">
    <property type="entry name" value="HTH_GNTR"/>
    <property type="match status" value="1"/>
</dbReference>
<dbReference type="Proteomes" id="UP001247754">
    <property type="component" value="Unassembled WGS sequence"/>
</dbReference>